<comment type="similarity">
    <text evidence="4 10">Belongs to the chorismate synthase family.</text>
</comment>
<reference evidence="11 12" key="1">
    <citation type="submission" date="2019-01" db="EMBL/GenBank/DDBJ databases">
        <title>Sequencing of cultivated peanut Arachis hypogaea provides insights into genome evolution and oil improvement.</title>
        <authorList>
            <person name="Chen X."/>
        </authorList>
    </citation>
    <scope>NUCLEOTIDE SEQUENCE [LARGE SCALE GENOMIC DNA]</scope>
    <source>
        <strain evidence="12">cv. Fuhuasheng</strain>
        <tissue evidence="11">Leaves</tissue>
    </source>
</reference>
<dbReference type="PRINTS" id="PR00080">
    <property type="entry name" value="SDRFAMILY"/>
</dbReference>
<gene>
    <name evidence="11" type="ORF">Ahy_B06g080762</name>
</gene>
<dbReference type="PRINTS" id="PR00081">
    <property type="entry name" value="GDHRDH"/>
</dbReference>
<evidence type="ECO:0000256" key="4">
    <source>
        <dbReference type="ARBA" id="ARBA00008014"/>
    </source>
</evidence>
<dbReference type="STRING" id="3818.A0A444YJ24"/>
<dbReference type="PROSITE" id="PS00787">
    <property type="entry name" value="CHORISMATE_SYNTHASE_1"/>
    <property type="match status" value="1"/>
</dbReference>
<evidence type="ECO:0000256" key="10">
    <source>
        <dbReference type="RuleBase" id="RU000605"/>
    </source>
</evidence>
<dbReference type="GO" id="GO:0009423">
    <property type="term" value="P:chorismate biosynthetic process"/>
    <property type="evidence" value="ECO:0007669"/>
    <property type="project" value="UniProtKB-UniPathway"/>
</dbReference>
<comment type="pathway">
    <text evidence="2 10">Metabolic intermediate biosynthesis; chorismate biosynthesis; chorismate from D-erythrose 4-phosphate and phosphoenolpyruvate: step 7/7.</text>
</comment>
<proteinExistence type="inferred from homology"/>
<dbReference type="EMBL" id="SDMP01000016">
    <property type="protein sequence ID" value="RYR01898.1"/>
    <property type="molecule type" value="Genomic_DNA"/>
</dbReference>
<dbReference type="PANTHER" id="PTHR42820:SF9">
    <property type="entry name" value="OXIDOREDUCTASE-RELATED"/>
    <property type="match status" value="1"/>
</dbReference>
<comment type="function">
    <text evidence="9">Catalyzes the last common step of the biosynthesis of aromatic amino acids, produced via the shikimic acid pathway.</text>
</comment>
<dbReference type="PANTHER" id="PTHR42820">
    <property type="entry name" value="SHORT-CHAIN DEHYDROGENASE REDUCTASE"/>
    <property type="match status" value="1"/>
</dbReference>
<evidence type="ECO:0000256" key="2">
    <source>
        <dbReference type="ARBA" id="ARBA00005044"/>
    </source>
</evidence>
<keyword evidence="12" id="KW-1185">Reference proteome</keyword>
<dbReference type="InterPro" id="IPR020904">
    <property type="entry name" value="Sc_DH/Rdtase_CS"/>
</dbReference>
<dbReference type="SUPFAM" id="SSF103263">
    <property type="entry name" value="Chorismate synthase, AroC"/>
    <property type="match status" value="1"/>
</dbReference>
<comment type="cofactor">
    <cofactor evidence="10">
        <name>FMNH2</name>
        <dbReference type="ChEBI" id="CHEBI:57618"/>
    </cofactor>
    <text evidence="10">Reduced FMN (FMNH(2)).</text>
</comment>
<evidence type="ECO:0000313" key="12">
    <source>
        <dbReference type="Proteomes" id="UP000289738"/>
    </source>
</evidence>
<keyword evidence="8 10" id="KW-0456">Lyase</keyword>
<keyword evidence="7 10" id="KW-0057">Aromatic amino acid biosynthesis</keyword>
<dbReference type="GO" id="GO:0009073">
    <property type="term" value="P:aromatic amino acid family biosynthetic process"/>
    <property type="evidence" value="ECO:0007669"/>
    <property type="project" value="UniProtKB-KW"/>
</dbReference>
<dbReference type="NCBIfam" id="NF003793">
    <property type="entry name" value="PRK05382.1"/>
    <property type="match status" value="1"/>
</dbReference>
<dbReference type="CDD" id="cd07304">
    <property type="entry name" value="Chorismate_synthase"/>
    <property type="match status" value="1"/>
</dbReference>
<keyword evidence="6 10" id="KW-0028">Amino-acid biosynthesis</keyword>
<dbReference type="AlphaFoldDB" id="A0A444YJ24"/>
<dbReference type="GO" id="GO:0008652">
    <property type="term" value="P:amino acid biosynthetic process"/>
    <property type="evidence" value="ECO:0007669"/>
    <property type="project" value="UniProtKB-KW"/>
</dbReference>
<accession>A0A444YJ24</accession>
<evidence type="ECO:0000256" key="5">
    <source>
        <dbReference type="ARBA" id="ARBA00013036"/>
    </source>
</evidence>
<organism evidence="11 12">
    <name type="scientific">Arachis hypogaea</name>
    <name type="common">Peanut</name>
    <dbReference type="NCBI Taxonomy" id="3818"/>
    <lineage>
        <taxon>Eukaryota</taxon>
        <taxon>Viridiplantae</taxon>
        <taxon>Streptophyta</taxon>
        <taxon>Embryophyta</taxon>
        <taxon>Tracheophyta</taxon>
        <taxon>Spermatophyta</taxon>
        <taxon>Magnoliopsida</taxon>
        <taxon>eudicotyledons</taxon>
        <taxon>Gunneridae</taxon>
        <taxon>Pentapetalae</taxon>
        <taxon>rosids</taxon>
        <taxon>fabids</taxon>
        <taxon>Fabales</taxon>
        <taxon>Fabaceae</taxon>
        <taxon>Papilionoideae</taxon>
        <taxon>50 kb inversion clade</taxon>
        <taxon>dalbergioids sensu lato</taxon>
        <taxon>Dalbergieae</taxon>
        <taxon>Pterocarpus clade</taxon>
        <taxon>Arachis</taxon>
    </lineage>
</organism>
<dbReference type="InterPro" id="IPR002347">
    <property type="entry name" value="SDR_fam"/>
</dbReference>
<dbReference type="InterPro" id="IPR020541">
    <property type="entry name" value="Chorismate_synthase_CS"/>
</dbReference>
<dbReference type="FunFam" id="3.40.50.720:FF:000084">
    <property type="entry name" value="Short-chain dehydrogenase reductase"/>
    <property type="match status" value="2"/>
</dbReference>
<dbReference type="Gene3D" id="3.40.50.720">
    <property type="entry name" value="NAD(P)-binding Rossmann-like Domain"/>
    <property type="match status" value="2"/>
</dbReference>
<dbReference type="UniPathway" id="UPA00053">
    <property type="reaction ID" value="UER00090"/>
</dbReference>
<evidence type="ECO:0000256" key="9">
    <source>
        <dbReference type="ARBA" id="ARBA00053861"/>
    </source>
</evidence>
<dbReference type="FunFam" id="3.60.150.10:FF:000003">
    <property type="entry name" value="Chorismate synthase"/>
    <property type="match status" value="1"/>
</dbReference>
<dbReference type="PROSITE" id="PS00789">
    <property type="entry name" value="CHORISMATE_SYNTHASE_3"/>
    <property type="match status" value="1"/>
</dbReference>
<comment type="similarity">
    <text evidence="3">Belongs to the short-chain dehydrogenases/reductases (SDR) family.</text>
</comment>
<protein>
    <recommendedName>
        <fullName evidence="5 10">Chorismate synthase</fullName>
        <ecNumber evidence="5 10">4.2.3.5</ecNumber>
    </recommendedName>
</protein>
<dbReference type="InterPro" id="IPR036291">
    <property type="entry name" value="NAD(P)-bd_dom_sf"/>
</dbReference>
<dbReference type="HAMAP" id="MF_00300">
    <property type="entry name" value="Chorismate_synth"/>
    <property type="match status" value="1"/>
</dbReference>
<dbReference type="NCBIfam" id="TIGR00033">
    <property type="entry name" value="aroC"/>
    <property type="match status" value="1"/>
</dbReference>
<name>A0A444YJ24_ARAHY</name>
<evidence type="ECO:0000256" key="6">
    <source>
        <dbReference type="ARBA" id="ARBA00022605"/>
    </source>
</evidence>
<dbReference type="Pfam" id="PF01264">
    <property type="entry name" value="Chorismate_synt"/>
    <property type="match status" value="1"/>
</dbReference>
<dbReference type="InterPro" id="IPR000453">
    <property type="entry name" value="Chorismate_synth"/>
</dbReference>
<dbReference type="PROSITE" id="PS00061">
    <property type="entry name" value="ADH_SHORT"/>
    <property type="match status" value="1"/>
</dbReference>
<evidence type="ECO:0000256" key="3">
    <source>
        <dbReference type="ARBA" id="ARBA00006484"/>
    </source>
</evidence>
<dbReference type="InterPro" id="IPR035904">
    <property type="entry name" value="Chorismate_synth_AroC_sf"/>
</dbReference>
<comment type="caution">
    <text evidence="11">The sequence shown here is derived from an EMBL/GenBank/DDBJ whole genome shotgun (WGS) entry which is preliminary data.</text>
</comment>
<sequence length="1202" mass="129219">MSKQRLEGKVAIVTGGASGIGAEAARLFVENGAFVVIADVNDELGLQVASSIGVDKVSYHHCDVRDEKQVEETVAFAIKKYGSLDIMFSNAGIAGSFYKILDLDLNDFDNTIAVNVRGAAACIKYAARVMVERKTRGSIICTASTASVVALGGDSAPYGYNTSKHGLLGLVRSTCGELGAYGIRVNSISPSYLATPLACDALGMEASEVESAVVAGANLQGIVLKPIHVAQTALFLASDESAYISGHNLVVDGGLWAGYNPSGSEKGPRVRAWRLRIDRLQSRELMSLYLMAPTLRGVVAVEGTTAVVVGVTKVDGWRRRLVEESKATWVPVVAVEFVVVVDKVEDLMTVVHATAVVEWVKDCNQGGGRCRGRFGGVCASGSCYNYSHFWAFCNRLPNQLKAPDYSQETRSHLGRRLSPLMQKIQNRILIVLCQKNNLGTKILIYMCYLSQVTQLTPKPHGSIVKSLLVVTHFNSNINSSFFFFFDLFYFNGFFVYLSLFEAIPRRFHLSQFQPPIPILRLQIRAAGSTYGNHFRVTTYGESHGRGVGCVIDGCPPRIPLSESDVQVDLDRRRPGQSKITTPRDETDTCKIFSGVFEGLTTGTPIHVFVPSTDQRGRDYSELSSGYRPSHADATYDMKYGIRSVQGGGRSSARETIGRVASGAVAKKILKDFAGTEILAYVSQVHKVVLPEDLIDNETVTLDQIESNIVRCPDPEYAEKMIAAIDAVRVRGDSVGGVVTCIVRNCPRGIGSPVFDKLEAELAKAAMSLPATKGFQFGSGFAGTFLTGSEHNDEFYIDEHGRTRTRTNRSGGIQGGISNGEIINMRIAFKPTSTIAKEQNTVTRDKKETILRVRGRHDPCVVPRAVPVVEAMVSLVLVDQLMAQYAQCNLFPVNSDLQEPLLPVLQPEESEERRALGVVVELDFEDVVDVVGVEGDVIEDMEVDAFGKVAIVTGGASGIGAEAARLFVENGALVVITDVNDELGLQVASSIGVDKVSYHHCDVRDEKQVEETVAFTIKKYGSLDIMFSNAGITGSLCNILDLDLNDFDNTVAVNVRGAAACIKHAARVMVERKTRGSIICTASIASLVGGAGAGHGYTASKHGLVGLVRSACGELGAYGIRVNSISPYVMATPLACEALGMEASEVESAGVAGANLQGIVLKPIHVAQTALFLASNESAYISGHNLVVDGGLLAVNIPVSKNK</sequence>
<evidence type="ECO:0000256" key="7">
    <source>
        <dbReference type="ARBA" id="ARBA00023141"/>
    </source>
</evidence>
<evidence type="ECO:0000256" key="8">
    <source>
        <dbReference type="ARBA" id="ARBA00023239"/>
    </source>
</evidence>
<dbReference type="SUPFAM" id="SSF51735">
    <property type="entry name" value="NAD(P)-binding Rossmann-fold domains"/>
    <property type="match status" value="2"/>
</dbReference>
<dbReference type="Pfam" id="PF13561">
    <property type="entry name" value="adh_short_C2"/>
    <property type="match status" value="2"/>
</dbReference>
<comment type="catalytic activity">
    <reaction evidence="1 10">
        <text>5-O-(1-carboxyvinyl)-3-phosphoshikimate = chorismate + phosphate</text>
        <dbReference type="Rhea" id="RHEA:21020"/>
        <dbReference type="ChEBI" id="CHEBI:29748"/>
        <dbReference type="ChEBI" id="CHEBI:43474"/>
        <dbReference type="ChEBI" id="CHEBI:57701"/>
        <dbReference type="EC" id="4.2.3.5"/>
    </reaction>
</comment>
<dbReference type="EC" id="4.2.3.5" evidence="5 10"/>
<dbReference type="Proteomes" id="UP000289738">
    <property type="component" value="Chromosome B06"/>
</dbReference>
<dbReference type="PROSITE" id="PS00788">
    <property type="entry name" value="CHORISMATE_SYNTHASE_2"/>
    <property type="match status" value="1"/>
</dbReference>
<dbReference type="Gene3D" id="3.60.150.10">
    <property type="entry name" value="Chorismate synthase AroC"/>
    <property type="match status" value="1"/>
</dbReference>
<evidence type="ECO:0000313" key="11">
    <source>
        <dbReference type="EMBL" id="RYR01898.1"/>
    </source>
</evidence>
<evidence type="ECO:0000256" key="1">
    <source>
        <dbReference type="ARBA" id="ARBA00001852"/>
    </source>
</evidence>
<dbReference type="GO" id="GO:0004107">
    <property type="term" value="F:chorismate synthase activity"/>
    <property type="evidence" value="ECO:0007669"/>
    <property type="project" value="UniProtKB-EC"/>
</dbReference>